<dbReference type="Proteomes" id="UP001160148">
    <property type="component" value="Unassembled WGS sequence"/>
</dbReference>
<protein>
    <submittedName>
        <fullName evidence="2">Uncharacterized protein</fullName>
    </submittedName>
</protein>
<name>A0AAV0X1N1_9HEMI</name>
<reference evidence="2 3" key="1">
    <citation type="submission" date="2023-01" db="EMBL/GenBank/DDBJ databases">
        <authorList>
            <person name="Whitehead M."/>
        </authorList>
    </citation>
    <scope>NUCLEOTIDE SEQUENCE [LARGE SCALE GENOMIC DNA]</scope>
</reference>
<feature type="compositionally biased region" description="Basic and acidic residues" evidence="1">
    <location>
        <begin position="189"/>
        <end position="198"/>
    </location>
</feature>
<comment type="caution">
    <text evidence="2">The sequence shown here is derived from an EMBL/GenBank/DDBJ whole genome shotgun (WGS) entry which is preliminary data.</text>
</comment>
<feature type="region of interest" description="Disordered" evidence="1">
    <location>
        <begin position="175"/>
        <end position="198"/>
    </location>
</feature>
<evidence type="ECO:0000256" key="1">
    <source>
        <dbReference type="SAM" id="MobiDB-lite"/>
    </source>
</evidence>
<evidence type="ECO:0000313" key="3">
    <source>
        <dbReference type="Proteomes" id="UP001160148"/>
    </source>
</evidence>
<dbReference type="EMBL" id="CARXXK010000003">
    <property type="protein sequence ID" value="CAI6362314.1"/>
    <property type="molecule type" value="Genomic_DNA"/>
</dbReference>
<accession>A0AAV0X1N1</accession>
<proteinExistence type="predicted"/>
<evidence type="ECO:0000313" key="2">
    <source>
        <dbReference type="EMBL" id="CAI6362314.1"/>
    </source>
</evidence>
<organism evidence="2 3">
    <name type="scientific">Macrosiphum euphorbiae</name>
    <name type="common">potato aphid</name>
    <dbReference type="NCBI Taxonomy" id="13131"/>
    <lineage>
        <taxon>Eukaryota</taxon>
        <taxon>Metazoa</taxon>
        <taxon>Ecdysozoa</taxon>
        <taxon>Arthropoda</taxon>
        <taxon>Hexapoda</taxon>
        <taxon>Insecta</taxon>
        <taxon>Pterygota</taxon>
        <taxon>Neoptera</taxon>
        <taxon>Paraneoptera</taxon>
        <taxon>Hemiptera</taxon>
        <taxon>Sternorrhyncha</taxon>
        <taxon>Aphidomorpha</taxon>
        <taxon>Aphidoidea</taxon>
        <taxon>Aphididae</taxon>
        <taxon>Macrosiphini</taxon>
        <taxon>Macrosiphum</taxon>
    </lineage>
</organism>
<keyword evidence="3" id="KW-1185">Reference proteome</keyword>
<gene>
    <name evidence="2" type="ORF">MEUPH1_LOCUS17397</name>
</gene>
<dbReference type="AlphaFoldDB" id="A0AAV0X1N1"/>
<sequence>MESTISFDDYKSIFGGETGSTVLQKLKNRFDTIVEYDDWEGEDLIANNYKSPELVEIVIYYASGYLCRRLLKTTKCETCLSSFLTNLDTSNLAVAELVSMKTKGFLLNCNIYLYDIFLNAEKFFVKNVIYSDCYEKTLTDIIINVNLKCPCNEHKSSVIASSLHHYIRMRMRQYEREQNRSCKKKSRDKKKESKVYVT</sequence>